<comment type="caution">
    <text evidence="1">The sequence shown here is derived from an EMBL/GenBank/DDBJ whole genome shotgun (WGS) entry which is preliminary data.</text>
</comment>
<dbReference type="EMBL" id="LGUS01000189">
    <property type="protein sequence ID" value="KOG31950.1"/>
    <property type="molecule type" value="Genomic_DNA"/>
</dbReference>
<evidence type="ECO:0000313" key="1">
    <source>
        <dbReference type="EMBL" id="KOG31950.1"/>
    </source>
</evidence>
<dbReference type="AlphaFoldDB" id="A0A0L8L1G8"/>
<reference evidence="2" key="1">
    <citation type="submission" date="2015-07" db="EMBL/GenBank/DDBJ databases">
        <authorList>
            <person name="Ju K.-S."/>
            <person name="Doroghazi J.R."/>
            <person name="Metcalf W.W."/>
        </authorList>
    </citation>
    <scope>NUCLEOTIDE SEQUENCE [LARGE SCALE GENOMIC DNA]</scope>
    <source>
        <strain evidence="2">NRRL 2290</strain>
    </source>
</reference>
<protein>
    <submittedName>
        <fullName evidence="1">Uncharacterized protein</fullName>
    </submittedName>
</protein>
<sequence>MSTPDAEAWAEALTMFEGRYSYVLVGPRTHPDWERDVAAVMRREAADPRSWRWIDVDEGEEERLEDPFFPFAPPPSDPEGAATWRAGLWTVPRTSVERLLVMLSTTWLDVPGERAHNHFETRRPELERKARVILSRFPEGTSFFTNAGYPGSITATRATPPDFYEATTGCTPLSQYDWDLGLIAVSESELGTFWSFDAT</sequence>
<proteinExistence type="predicted"/>
<dbReference type="RefSeq" id="WP_030041113.1">
    <property type="nucleotide sequence ID" value="NZ_KL575605.1"/>
</dbReference>
<dbReference type="eggNOG" id="ENOG5032HKB">
    <property type="taxonomic scope" value="Bacteria"/>
</dbReference>
<dbReference type="OrthoDB" id="4303187at2"/>
<gene>
    <name evidence="1" type="ORF">ADK37_29170</name>
</gene>
<accession>A0A0L8L1G8</accession>
<dbReference type="Proteomes" id="UP000037251">
    <property type="component" value="Unassembled WGS sequence"/>
</dbReference>
<keyword evidence="2" id="KW-1185">Reference proteome</keyword>
<dbReference type="PATRIC" id="fig|67356.5.peg.6227"/>
<dbReference type="STRING" id="67356.AQJ84_29155"/>
<name>A0A0L8L1G8_9ACTN</name>
<organism evidence="1 2">
    <name type="scientific">Streptomyces resistomycificus</name>
    <dbReference type="NCBI Taxonomy" id="67356"/>
    <lineage>
        <taxon>Bacteria</taxon>
        <taxon>Bacillati</taxon>
        <taxon>Actinomycetota</taxon>
        <taxon>Actinomycetes</taxon>
        <taxon>Kitasatosporales</taxon>
        <taxon>Streptomycetaceae</taxon>
        <taxon>Streptomyces</taxon>
        <taxon>Streptomyces aurantiacus group</taxon>
    </lineage>
</organism>
<evidence type="ECO:0000313" key="2">
    <source>
        <dbReference type="Proteomes" id="UP000037251"/>
    </source>
</evidence>